<dbReference type="Gene3D" id="3.90.320.10">
    <property type="match status" value="1"/>
</dbReference>
<evidence type="ECO:0008006" key="19">
    <source>
        <dbReference type="Google" id="ProtNLM"/>
    </source>
</evidence>
<dbReference type="InterPro" id="IPR019080">
    <property type="entry name" value="YqaJ_viral_recombinase"/>
</dbReference>
<dbReference type="InterPro" id="IPR013083">
    <property type="entry name" value="Znf_RING/FYVE/PHD"/>
</dbReference>
<feature type="compositionally biased region" description="Pro residues" evidence="5">
    <location>
        <begin position="615"/>
        <end position="625"/>
    </location>
</feature>
<evidence type="ECO:0000256" key="4">
    <source>
        <dbReference type="PROSITE-ProRule" id="PRU00325"/>
    </source>
</evidence>
<evidence type="ECO:0000313" key="16">
    <source>
        <dbReference type="EMBL" id="KAK7108503.1"/>
    </source>
</evidence>
<dbReference type="Gene3D" id="3.30.40.10">
    <property type="entry name" value="Zinc/RING finger domain, C3HC4 (zinc finger)"/>
    <property type="match status" value="1"/>
</dbReference>
<protein>
    <recommendedName>
        <fullName evidence="19">PHD-type domain-containing protein</fullName>
    </recommendedName>
</protein>
<accession>A0AAN9G7B2</accession>
<reference evidence="10 18" key="1">
    <citation type="submission" date="2024-02" db="EMBL/GenBank/DDBJ databases">
        <title>Chromosome-scale genome assembly of the rough periwinkle Littorina saxatilis.</title>
        <authorList>
            <person name="De Jode A."/>
            <person name="Faria R."/>
            <person name="Formenti G."/>
            <person name="Sims Y."/>
            <person name="Smith T.P."/>
            <person name="Tracey A."/>
            <person name="Wood J.M.D."/>
            <person name="Zagrodzka Z.B."/>
            <person name="Johannesson K."/>
            <person name="Butlin R.K."/>
            <person name="Leder E.H."/>
        </authorList>
    </citation>
    <scope>NUCLEOTIDE SEQUENCE [LARGE SCALE GENOMIC DNA]</scope>
    <source>
        <strain evidence="10">Snail1</strain>
        <tissue evidence="10">Muscle</tissue>
    </source>
</reference>
<evidence type="ECO:0000256" key="2">
    <source>
        <dbReference type="ARBA" id="ARBA00022771"/>
    </source>
</evidence>
<dbReference type="PANTHER" id="PTHR47526:SF3">
    <property type="entry name" value="PHD-TYPE DOMAIN-CONTAINING PROTEIN"/>
    <property type="match status" value="1"/>
</dbReference>
<dbReference type="EMBL" id="JBAMIC010000004">
    <property type="protein sequence ID" value="KAK7108503.1"/>
    <property type="molecule type" value="Genomic_DNA"/>
</dbReference>
<feature type="region of interest" description="Disordered" evidence="5">
    <location>
        <begin position="588"/>
        <end position="625"/>
    </location>
</feature>
<dbReference type="EMBL" id="JBAMIC010000013">
    <property type="protein sequence ID" value="KAK7097936.1"/>
    <property type="molecule type" value="Genomic_DNA"/>
</dbReference>
<keyword evidence="1" id="KW-0479">Metal-binding</keyword>
<evidence type="ECO:0000259" key="7">
    <source>
        <dbReference type="PROSITE" id="PS50966"/>
    </source>
</evidence>
<gene>
    <name evidence="17" type="ORF">V1264_001372</name>
    <name evidence="10" type="ORF">V1264_004840</name>
    <name evidence="9" type="ORF">V1264_008772</name>
    <name evidence="8" type="ORF">V1264_010231</name>
    <name evidence="14" type="ORF">V1264_015615</name>
    <name evidence="15" type="ORF">V1264_016096</name>
    <name evidence="16" type="ORF">V1264_016238</name>
    <name evidence="12" type="ORF">V1264_017850</name>
    <name evidence="13" type="ORF">V1264_017852</name>
    <name evidence="11" type="ORF">V1264_018145</name>
</gene>
<dbReference type="InterPro" id="IPR001965">
    <property type="entry name" value="Znf_PHD"/>
</dbReference>
<dbReference type="EMBL" id="JBAMIC010000008">
    <property type="protein sequence ID" value="KAK7103187.1"/>
    <property type="molecule type" value="Genomic_DNA"/>
</dbReference>
<dbReference type="EMBL" id="JBAMIC010000007">
    <property type="protein sequence ID" value="KAK7106619.1"/>
    <property type="molecule type" value="Genomic_DNA"/>
</dbReference>
<dbReference type="SUPFAM" id="SSF57903">
    <property type="entry name" value="FYVE/PHD zinc finger"/>
    <property type="match status" value="1"/>
</dbReference>
<keyword evidence="18" id="KW-1185">Reference proteome</keyword>
<evidence type="ECO:0000256" key="1">
    <source>
        <dbReference type="ARBA" id="ARBA00022723"/>
    </source>
</evidence>
<evidence type="ECO:0000313" key="11">
    <source>
        <dbReference type="EMBL" id="KAK7103187.1"/>
    </source>
</evidence>
<proteinExistence type="predicted"/>
<dbReference type="SMART" id="SM00249">
    <property type="entry name" value="PHD"/>
    <property type="match status" value="1"/>
</dbReference>
<evidence type="ECO:0000313" key="17">
    <source>
        <dbReference type="EMBL" id="KAK7115521.1"/>
    </source>
</evidence>
<dbReference type="PROSITE" id="PS50016">
    <property type="entry name" value="ZF_PHD_2"/>
    <property type="match status" value="1"/>
</dbReference>
<feature type="domain" description="SWIM-type" evidence="7">
    <location>
        <begin position="173"/>
        <end position="217"/>
    </location>
</feature>
<dbReference type="PROSITE" id="PS01359">
    <property type="entry name" value="ZF_PHD_1"/>
    <property type="match status" value="1"/>
</dbReference>
<feature type="compositionally biased region" description="Low complexity" evidence="5">
    <location>
        <begin position="594"/>
        <end position="605"/>
    </location>
</feature>
<dbReference type="EMBL" id="JBAMIC010000001">
    <property type="protein sequence ID" value="KAK7115521.1"/>
    <property type="molecule type" value="Genomic_DNA"/>
</dbReference>
<dbReference type="InterPro" id="IPR019787">
    <property type="entry name" value="Znf_PHD-finger"/>
</dbReference>
<dbReference type="CDD" id="cd22343">
    <property type="entry name" value="PDDEXK_lambda_exonuclease-like"/>
    <property type="match status" value="1"/>
</dbReference>
<evidence type="ECO:0000313" key="15">
    <source>
        <dbReference type="EMBL" id="KAK7108343.1"/>
    </source>
</evidence>
<dbReference type="InterPro" id="IPR019786">
    <property type="entry name" value="Zinc_finger_PHD-type_CS"/>
</dbReference>
<dbReference type="GO" id="GO:0008270">
    <property type="term" value="F:zinc ion binding"/>
    <property type="evidence" value="ECO:0007669"/>
    <property type="project" value="UniProtKB-KW"/>
</dbReference>
<evidence type="ECO:0000313" key="12">
    <source>
        <dbReference type="EMBL" id="KAK7106619.1"/>
    </source>
</evidence>
<evidence type="ECO:0000256" key="5">
    <source>
        <dbReference type="SAM" id="MobiDB-lite"/>
    </source>
</evidence>
<evidence type="ECO:0000313" key="13">
    <source>
        <dbReference type="EMBL" id="KAK7106621.1"/>
    </source>
</evidence>
<dbReference type="InterPro" id="IPR011604">
    <property type="entry name" value="PDDEXK-like_dom_sf"/>
</dbReference>
<dbReference type="EMBL" id="JBAMIC010000004">
    <property type="protein sequence ID" value="KAK7108343.1"/>
    <property type="molecule type" value="Genomic_DNA"/>
</dbReference>
<evidence type="ECO:0000313" key="18">
    <source>
        <dbReference type="Proteomes" id="UP001374579"/>
    </source>
</evidence>
<feature type="domain" description="PHD-type" evidence="6">
    <location>
        <begin position="648"/>
        <end position="706"/>
    </location>
</feature>
<dbReference type="GO" id="GO:0006281">
    <property type="term" value="P:DNA repair"/>
    <property type="evidence" value="ECO:0007669"/>
    <property type="project" value="UniProtKB-ARBA"/>
</dbReference>
<evidence type="ECO:0000256" key="3">
    <source>
        <dbReference type="ARBA" id="ARBA00022833"/>
    </source>
</evidence>
<sequence>MDLSDFSLQKLRLWSLDALKYFLSVRKLSVEGDFEQLVARSWAAFESDTPIDDEAEERERRLLDEYKRKLAVDGDVYPDPATFEDGWLTEETGRFSWPSIYISDISDYLKKTAASKTDLVHRLLNNYKEGKAYRYFRCEWVREILYHPVRQSAPCCILKAAVYPSMSIRNKPYRVWVMASKKCGDSAGGEIKTAHCTCPAGVLGSCNHIAGLLFRVEAAVKCGATDLRSTESLCSWVTPSGPVARKPRRWRDTHVASDVYGQKTPRGYKEKARLERKKFQPFSPEHNEILSNTTAMAQKLQTLFQEEASDSVFILTRLKQKPAQPDRPTLPQPIADLAGACATKEELKAAMSATPEVLAAVEEATRSQGDCAEWQRQRQGRITSSVFYNVHTKTETAKKQTGSGRHEQSTWLEDKVLGRGAAPLTVAMKHGLSLEPAAKRSYMQQVSKKHKKWSARDSGLVISHDFPFLASSPDLLTTCDCCGEGLCEVKCPETIKHQVPTVQNVPYLEEIDGKISLKKTHTYYGQIQGQMALTNRPCCDLFIFTEHGSLIVPVPFDEAFWQKMLPNLTWFWESRVAPALLQQSRPGNCPGTASCSSGQMEQEQSSSDHDSQRPSSPPLLLPNIPPLKRKRATRKNTKVSKKDTVLKVYRCGVCFKDISEEPEAFCDFSVKCDSCPEWYHLQCVGFVQGSEPGDEDCWDCLKCTDTV</sequence>
<evidence type="ECO:0000313" key="9">
    <source>
        <dbReference type="EMBL" id="KAK7093124.1"/>
    </source>
</evidence>
<name>A0AAN9G7B2_9CAEN</name>
<comment type="caution">
    <text evidence="10">The sequence shown here is derived from an EMBL/GenBank/DDBJ whole genome shotgun (WGS) entry which is preliminary data.</text>
</comment>
<dbReference type="InterPro" id="IPR007527">
    <property type="entry name" value="Znf_SWIM"/>
</dbReference>
<dbReference type="EMBL" id="JBAMIC010000024">
    <property type="protein sequence ID" value="KAK7090434.1"/>
    <property type="molecule type" value="Genomic_DNA"/>
</dbReference>
<dbReference type="Proteomes" id="UP001374579">
    <property type="component" value="Unassembled WGS sequence"/>
</dbReference>
<dbReference type="EMBL" id="JBAMIC010000004">
    <property type="protein sequence ID" value="KAK7107752.1"/>
    <property type="molecule type" value="Genomic_DNA"/>
</dbReference>
<dbReference type="InterPro" id="IPR011335">
    <property type="entry name" value="Restrct_endonuc-II-like"/>
</dbReference>
<dbReference type="PROSITE" id="PS50966">
    <property type="entry name" value="ZF_SWIM"/>
    <property type="match status" value="1"/>
</dbReference>
<dbReference type="Pfam" id="PF09588">
    <property type="entry name" value="YqaJ"/>
    <property type="match status" value="1"/>
</dbReference>
<dbReference type="EMBL" id="JBAMIC010000007">
    <property type="protein sequence ID" value="KAK7106621.1"/>
    <property type="molecule type" value="Genomic_DNA"/>
</dbReference>
<dbReference type="AlphaFoldDB" id="A0AAN9G7B2"/>
<evidence type="ECO:0000313" key="8">
    <source>
        <dbReference type="EMBL" id="KAK7090434.1"/>
    </source>
</evidence>
<dbReference type="PANTHER" id="PTHR47526">
    <property type="entry name" value="ATP-DEPENDENT DNA HELICASE"/>
    <property type="match status" value="1"/>
</dbReference>
<dbReference type="InterPro" id="IPR011011">
    <property type="entry name" value="Znf_FYVE_PHD"/>
</dbReference>
<organism evidence="10 18">
    <name type="scientific">Littorina saxatilis</name>
    <dbReference type="NCBI Taxonomy" id="31220"/>
    <lineage>
        <taxon>Eukaryota</taxon>
        <taxon>Metazoa</taxon>
        <taxon>Spiralia</taxon>
        <taxon>Lophotrochozoa</taxon>
        <taxon>Mollusca</taxon>
        <taxon>Gastropoda</taxon>
        <taxon>Caenogastropoda</taxon>
        <taxon>Littorinimorpha</taxon>
        <taxon>Littorinoidea</taxon>
        <taxon>Littorinidae</taxon>
        <taxon>Littorina</taxon>
    </lineage>
</organism>
<keyword evidence="2 4" id="KW-0863">Zinc-finger</keyword>
<dbReference type="SUPFAM" id="SSF52980">
    <property type="entry name" value="Restriction endonuclease-like"/>
    <property type="match status" value="1"/>
</dbReference>
<evidence type="ECO:0000313" key="10">
    <source>
        <dbReference type="EMBL" id="KAK7097936.1"/>
    </source>
</evidence>
<keyword evidence="3" id="KW-0862">Zinc</keyword>
<evidence type="ECO:0000313" key="14">
    <source>
        <dbReference type="EMBL" id="KAK7107752.1"/>
    </source>
</evidence>
<evidence type="ECO:0000259" key="6">
    <source>
        <dbReference type="PROSITE" id="PS50016"/>
    </source>
</evidence>
<dbReference type="EMBL" id="JBAMIC010000021">
    <property type="protein sequence ID" value="KAK7093124.1"/>
    <property type="molecule type" value="Genomic_DNA"/>
</dbReference>